<proteinExistence type="predicted"/>
<accession>A0A5B7IMR0</accession>
<reference evidence="1 2" key="1">
    <citation type="submission" date="2019-05" db="EMBL/GenBank/DDBJ databases">
        <title>Another draft genome of Portunus trituberculatus and its Hox gene families provides insights of decapod evolution.</title>
        <authorList>
            <person name="Jeong J.-H."/>
            <person name="Song I."/>
            <person name="Kim S."/>
            <person name="Choi T."/>
            <person name="Kim D."/>
            <person name="Ryu S."/>
            <person name="Kim W."/>
        </authorList>
    </citation>
    <scope>NUCLEOTIDE SEQUENCE [LARGE SCALE GENOMIC DNA]</scope>
    <source>
        <tissue evidence="1">Muscle</tissue>
    </source>
</reference>
<evidence type="ECO:0000313" key="1">
    <source>
        <dbReference type="EMBL" id="MPC83007.1"/>
    </source>
</evidence>
<sequence>MFTLTIICSGTIISVIRFIRARRCLPELLQTYTSQSTDAGNVEKLSGVCDGLVVNMSSSYLPMENERAHIHRNSHTHCESLMKTPQYNGAIDRTHCNLGANTCTYFIPPDS</sequence>
<evidence type="ECO:0000313" key="2">
    <source>
        <dbReference type="Proteomes" id="UP000324222"/>
    </source>
</evidence>
<keyword evidence="2" id="KW-1185">Reference proteome</keyword>
<dbReference type="AlphaFoldDB" id="A0A5B7IMR0"/>
<dbReference type="Proteomes" id="UP000324222">
    <property type="component" value="Unassembled WGS sequence"/>
</dbReference>
<dbReference type="EMBL" id="VSRR010061270">
    <property type="protein sequence ID" value="MPC83007.1"/>
    <property type="molecule type" value="Genomic_DNA"/>
</dbReference>
<gene>
    <name evidence="1" type="ORF">E2C01_077696</name>
</gene>
<name>A0A5B7IMR0_PORTR</name>
<organism evidence="1 2">
    <name type="scientific">Portunus trituberculatus</name>
    <name type="common">Swimming crab</name>
    <name type="synonym">Neptunus trituberculatus</name>
    <dbReference type="NCBI Taxonomy" id="210409"/>
    <lineage>
        <taxon>Eukaryota</taxon>
        <taxon>Metazoa</taxon>
        <taxon>Ecdysozoa</taxon>
        <taxon>Arthropoda</taxon>
        <taxon>Crustacea</taxon>
        <taxon>Multicrustacea</taxon>
        <taxon>Malacostraca</taxon>
        <taxon>Eumalacostraca</taxon>
        <taxon>Eucarida</taxon>
        <taxon>Decapoda</taxon>
        <taxon>Pleocyemata</taxon>
        <taxon>Brachyura</taxon>
        <taxon>Eubrachyura</taxon>
        <taxon>Portunoidea</taxon>
        <taxon>Portunidae</taxon>
        <taxon>Portuninae</taxon>
        <taxon>Portunus</taxon>
    </lineage>
</organism>
<comment type="caution">
    <text evidence="1">The sequence shown here is derived from an EMBL/GenBank/DDBJ whole genome shotgun (WGS) entry which is preliminary data.</text>
</comment>
<protein>
    <submittedName>
        <fullName evidence="1">Uncharacterized protein</fullName>
    </submittedName>
</protein>